<protein>
    <submittedName>
        <fullName evidence="1">Uncharacterized protein</fullName>
    </submittedName>
</protein>
<evidence type="ECO:0000313" key="1">
    <source>
        <dbReference type="EMBL" id="PWN53705.1"/>
    </source>
</evidence>
<name>A0ACD0P6G2_9BASI</name>
<gene>
    <name evidence="1" type="ORF">IE53DRAFT_383788</name>
</gene>
<proteinExistence type="predicted"/>
<reference evidence="1 2" key="1">
    <citation type="journal article" date="2018" name="Mol. Biol. Evol.">
        <title>Broad Genomic Sampling Reveals a Smut Pathogenic Ancestry of the Fungal Clade Ustilaginomycotina.</title>
        <authorList>
            <person name="Kijpornyongpan T."/>
            <person name="Mondo S.J."/>
            <person name="Barry K."/>
            <person name="Sandor L."/>
            <person name="Lee J."/>
            <person name="Lipzen A."/>
            <person name="Pangilinan J."/>
            <person name="LaButti K."/>
            <person name="Hainaut M."/>
            <person name="Henrissat B."/>
            <person name="Grigoriev I.V."/>
            <person name="Spatafora J.W."/>
            <person name="Aime M.C."/>
        </authorList>
    </citation>
    <scope>NUCLEOTIDE SEQUENCE [LARGE SCALE GENOMIC DNA]</scope>
    <source>
        <strain evidence="1 2">SA 807</strain>
    </source>
</reference>
<evidence type="ECO:0000313" key="2">
    <source>
        <dbReference type="Proteomes" id="UP000245626"/>
    </source>
</evidence>
<dbReference type="EMBL" id="KZ819713">
    <property type="protein sequence ID" value="PWN53705.1"/>
    <property type="molecule type" value="Genomic_DNA"/>
</dbReference>
<sequence>MLSTLSSGRSQMATNRIPSSAAIGGSTPWQETGSPTRRVILITLFELVRIEASSAEHAGLQGGLL</sequence>
<accession>A0ACD0P6G2</accession>
<dbReference type="Proteomes" id="UP000245626">
    <property type="component" value="Unassembled WGS sequence"/>
</dbReference>
<keyword evidence="2" id="KW-1185">Reference proteome</keyword>
<organism evidence="1 2">
    <name type="scientific">Violaceomyces palustris</name>
    <dbReference type="NCBI Taxonomy" id="1673888"/>
    <lineage>
        <taxon>Eukaryota</taxon>
        <taxon>Fungi</taxon>
        <taxon>Dikarya</taxon>
        <taxon>Basidiomycota</taxon>
        <taxon>Ustilaginomycotina</taxon>
        <taxon>Ustilaginomycetes</taxon>
        <taxon>Violaceomycetales</taxon>
        <taxon>Violaceomycetaceae</taxon>
        <taxon>Violaceomyces</taxon>
    </lineage>
</organism>